<evidence type="ECO:0000259" key="3">
    <source>
        <dbReference type="PROSITE" id="PS51352"/>
    </source>
</evidence>
<evidence type="ECO:0000313" key="4">
    <source>
        <dbReference type="EMBL" id="KOO51530.1"/>
    </source>
</evidence>
<name>A0A0M0LKD1_9BACL</name>
<gene>
    <name evidence="4" type="ORF">AMD00_03410</name>
</gene>
<dbReference type="Proteomes" id="UP000036867">
    <property type="component" value="Unassembled WGS sequence"/>
</dbReference>
<feature type="transmembrane region" description="Helical" evidence="2">
    <location>
        <begin position="6"/>
        <end position="24"/>
    </location>
</feature>
<dbReference type="STRING" id="263475.AMD00_03410"/>
<reference evidence="5" key="1">
    <citation type="submission" date="2015-08" db="EMBL/GenBank/DDBJ databases">
        <title>Fjat-10028 dsm 16317.</title>
        <authorList>
            <person name="Liu B."/>
            <person name="Wang J."/>
            <person name="Zhu Y."/>
            <person name="Liu G."/>
            <person name="Chen Q."/>
            <person name="Chen Z."/>
            <person name="Lan J."/>
            <person name="Che J."/>
            <person name="Ge C."/>
            <person name="Shi H."/>
            <person name="Pan Z."/>
            <person name="Liu X."/>
        </authorList>
    </citation>
    <scope>NUCLEOTIDE SEQUENCE [LARGE SCALE GENOMIC DNA]</scope>
    <source>
        <strain evidence="5">DSM 16317</strain>
    </source>
</reference>
<dbReference type="InterPro" id="IPR050553">
    <property type="entry name" value="Thioredoxin_ResA/DsbE_sf"/>
</dbReference>
<keyword evidence="2" id="KW-0472">Membrane</keyword>
<evidence type="ECO:0000313" key="5">
    <source>
        <dbReference type="Proteomes" id="UP000036867"/>
    </source>
</evidence>
<dbReference type="RefSeq" id="WP_053415672.1">
    <property type="nucleotide sequence ID" value="NZ_LILB01000001.1"/>
</dbReference>
<feature type="domain" description="Thioredoxin" evidence="3">
    <location>
        <begin position="52"/>
        <end position="192"/>
    </location>
</feature>
<protein>
    <recommendedName>
        <fullName evidence="3">Thioredoxin domain-containing protein</fullName>
    </recommendedName>
</protein>
<dbReference type="PANTHER" id="PTHR42852:SF1">
    <property type="entry name" value="THIOREDOXIN-LIKE PROTEIN YNEN"/>
    <property type="match status" value="1"/>
</dbReference>
<dbReference type="Gene3D" id="3.40.30.10">
    <property type="entry name" value="Glutaredoxin"/>
    <property type="match status" value="1"/>
</dbReference>
<dbReference type="PROSITE" id="PS51352">
    <property type="entry name" value="THIOREDOXIN_2"/>
    <property type="match status" value="1"/>
</dbReference>
<evidence type="ECO:0000256" key="1">
    <source>
        <dbReference type="ARBA" id="ARBA00023157"/>
    </source>
</evidence>
<dbReference type="InterPro" id="IPR000866">
    <property type="entry name" value="AhpC/TSA"/>
</dbReference>
<keyword evidence="1" id="KW-1015">Disulfide bond</keyword>
<evidence type="ECO:0000256" key="2">
    <source>
        <dbReference type="SAM" id="Phobius"/>
    </source>
</evidence>
<keyword evidence="2" id="KW-0812">Transmembrane</keyword>
<dbReference type="GeneID" id="301135153"/>
<dbReference type="PANTHER" id="PTHR42852">
    <property type="entry name" value="THIOL:DISULFIDE INTERCHANGE PROTEIN DSBE"/>
    <property type="match status" value="1"/>
</dbReference>
<dbReference type="PATRIC" id="fig|263475.3.peg.1055"/>
<dbReference type="AlphaFoldDB" id="A0A0M0LKD1"/>
<proteinExistence type="predicted"/>
<comment type="caution">
    <text evidence="4">The sequence shown here is derived from an EMBL/GenBank/DDBJ whole genome shotgun (WGS) entry which is preliminary data.</text>
</comment>
<sequence length="192" mass="21679">MIKNLISIIIIMCLIMIVTMNVLGNEKEPIDENETVKTAETASTNEKEDTTNQVEYVAPDFELKTLEGETVRLSNYVGKKVILNFWATWCPPCKEEVPHMQKVYEEYKNQGVEILAVNVTNKDKGEEAVAQFVKEHGLTFKVLLDEEGFVGSTYQVLTLPTTYVIDTKGNMVDIIKGPMNEALMKELINKAE</sequence>
<dbReference type="InterPro" id="IPR017937">
    <property type="entry name" value="Thioredoxin_CS"/>
</dbReference>
<dbReference type="GO" id="GO:0016491">
    <property type="term" value="F:oxidoreductase activity"/>
    <property type="evidence" value="ECO:0007669"/>
    <property type="project" value="InterPro"/>
</dbReference>
<dbReference type="SUPFAM" id="SSF52833">
    <property type="entry name" value="Thioredoxin-like"/>
    <property type="match status" value="1"/>
</dbReference>
<accession>A0A0M0LKD1</accession>
<dbReference type="EMBL" id="LILB01000001">
    <property type="protein sequence ID" value="KOO51530.1"/>
    <property type="molecule type" value="Genomic_DNA"/>
</dbReference>
<dbReference type="CDD" id="cd02966">
    <property type="entry name" value="TlpA_like_family"/>
    <property type="match status" value="1"/>
</dbReference>
<keyword evidence="2" id="KW-1133">Transmembrane helix</keyword>
<keyword evidence="5" id="KW-1185">Reference proteome</keyword>
<dbReference type="PROSITE" id="PS00194">
    <property type="entry name" value="THIOREDOXIN_1"/>
    <property type="match status" value="1"/>
</dbReference>
<dbReference type="GO" id="GO:0016209">
    <property type="term" value="F:antioxidant activity"/>
    <property type="evidence" value="ECO:0007669"/>
    <property type="project" value="InterPro"/>
</dbReference>
<dbReference type="InterPro" id="IPR013766">
    <property type="entry name" value="Thioredoxin_domain"/>
</dbReference>
<dbReference type="Pfam" id="PF00578">
    <property type="entry name" value="AhpC-TSA"/>
    <property type="match status" value="1"/>
</dbReference>
<organism evidence="4 5">
    <name type="scientific">Viridibacillus arvi</name>
    <dbReference type="NCBI Taxonomy" id="263475"/>
    <lineage>
        <taxon>Bacteria</taxon>
        <taxon>Bacillati</taxon>
        <taxon>Bacillota</taxon>
        <taxon>Bacilli</taxon>
        <taxon>Bacillales</taxon>
        <taxon>Caryophanaceae</taxon>
        <taxon>Viridibacillus</taxon>
    </lineage>
</organism>
<dbReference type="InterPro" id="IPR036249">
    <property type="entry name" value="Thioredoxin-like_sf"/>
</dbReference>